<evidence type="ECO:0000313" key="7">
    <source>
        <dbReference type="Proteomes" id="UP000631114"/>
    </source>
</evidence>
<evidence type="ECO:0000256" key="1">
    <source>
        <dbReference type="ARBA" id="ARBA00022723"/>
    </source>
</evidence>
<reference evidence="6 7" key="1">
    <citation type="submission" date="2020-10" db="EMBL/GenBank/DDBJ databases">
        <title>The Coptis chinensis genome and diversification of protoberbering-type alkaloids.</title>
        <authorList>
            <person name="Wang B."/>
            <person name="Shu S."/>
            <person name="Song C."/>
            <person name="Liu Y."/>
        </authorList>
    </citation>
    <scope>NUCLEOTIDE SEQUENCE [LARGE SCALE GENOMIC DNA]</scope>
    <source>
        <strain evidence="6">HL-2020</strain>
        <tissue evidence="6">Leaf</tissue>
    </source>
</reference>
<dbReference type="GO" id="GO:0005634">
    <property type="term" value="C:nucleus"/>
    <property type="evidence" value="ECO:0007669"/>
    <property type="project" value="TreeGrafter"/>
</dbReference>
<dbReference type="PROSITE" id="PS50808">
    <property type="entry name" value="ZF_BED"/>
    <property type="match status" value="1"/>
</dbReference>
<dbReference type="Proteomes" id="UP000631114">
    <property type="component" value="Unassembled WGS sequence"/>
</dbReference>
<evidence type="ECO:0000256" key="4">
    <source>
        <dbReference type="PROSITE-ProRule" id="PRU00027"/>
    </source>
</evidence>
<keyword evidence="3" id="KW-0862">Zinc</keyword>
<dbReference type="SMART" id="SM00614">
    <property type="entry name" value="ZnF_BED"/>
    <property type="match status" value="1"/>
</dbReference>
<dbReference type="InterPro" id="IPR003656">
    <property type="entry name" value="Znf_BED"/>
</dbReference>
<dbReference type="GO" id="GO:0006357">
    <property type="term" value="P:regulation of transcription by RNA polymerase II"/>
    <property type="evidence" value="ECO:0007669"/>
    <property type="project" value="TreeGrafter"/>
</dbReference>
<sequence>MFTDPNIPTNLVEPPLAQRLSRVHDQNPTPIMVKPTNDAINLPDGDLDDGVVVLNDQANPKRQRKLTSKVWLDFDRVPKENKAVDAICKHCKTKMDGRSTSGTTHLKNHLKNCRKRKKPDIRQQLLSVKEENDGSTTVETFKFDQERSRLDLACMLIIHELPFAFVDYDGFRLFVYMPCGYFVKRILTCHFLNCDEILLVSWTVSL</sequence>
<evidence type="ECO:0000256" key="3">
    <source>
        <dbReference type="ARBA" id="ARBA00022833"/>
    </source>
</evidence>
<feature type="domain" description="BED-type" evidence="5">
    <location>
        <begin position="65"/>
        <end position="121"/>
    </location>
</feature>
<dbReference type="SUPFAM" id="SSF57667">
    <property type="entry name" value="beta-beta-alpha zinc fingers"/>
    <property type="match status" value="1"/>
</dbReference>
<proteinExistence type="predicted"/>
<protein>
    <recommendedName>
        <fullName evidence="5">BED-type domain-containing protein</fullName>
    </recommendedName>
</protein>
<keyword evidence="1" id="KW-0479">Metal-binding</keyword>
<dbReference type="GO" id="GO:0008270">
    <property type="term" value="F:zinc ion binding"/>
    <property type="evidence" value="ECO:0007669"/>
    <property type="project" value="UniProtKB-KW"/>
</dbReference>
<accession>A0A835HCA3</accession>
<keyword evidence="7" id="KW-1185">Reference proteome</keyword>
<comment type="caution">
    <text evidence="6">The sequence shown here is derived from an EMBL/GenBank/DDBJ whole genome shotgun (WGS) entry which is preliminary data.</text>
</comment>
<dbReference type="InterPro" id="IPR036236">
    <property type="entry name" value="Znf_C2H2_sf"/>
</dbReference>
<gene>
    <name evidence="6" type="ORF">IFM89_028895</name>
</gene>
<evidence type="ECO:0000256" key="2">
    <source>
        <dbReference type="ARBA" id="ARBA00022771"/>
    </source>
</evidence>
<name>A0A835HCA3_9MAGN</name>
<dbReference type="PANTHER" id="PTHR34396:SF22">
    <property type="entry name" value="ZINC FINGER BED DOMAIN-CONTAINING PROTEIN DAYSLEEPER-LIKE"/>
    <property type="match status" value="1"/>
</dbReference>
<dbReference type="GO" id="GO:1990837">
    <property type="term" value="F:sequence-specific double-stranded DNA binding"/>
    <property type="evidence" value="ECO:0007669"/>
    <property type="project" value="TreeGrafter"/>
</dbReference>
<dbReference type="PANTHER" id="PTHR34396">
    <property type="entry name" value="OS03G0264950 PROTEIN-RELATED"/>
    <property type="match status" value="1"/>
</dbReference>
<dbReference type="AlphaFoldDB" id="A0A835HCA3"/>
<evidence type="ECO:0000313" key="6">
    <source>
        <dbReference type="EMBL" id="KAF9594238.1"/>
    </source>
</evidence>
<dbReference type="OrthoDB" id="1900170at2759"/>
<keyword evidence="2 4" id="KW-0863">Zinc-finger</keyword>
<organism evidence="6 7">
    <name type="scientific">Coptis chinensis</name>
    <dbReference type="NCBI Taxonomy" id="261450"/>
    <lineage>
        <taxon>Eukaryota</taxon>
        <taxon>Viridiplantae</taxon>
        <taxon>Streptophyta</taxon>
        <taxon>Embryophyta</taxon>
        <taxon>Tracheophyta</taxon>
        <taxon>Spermatophyta</taxon>
        <taxon>Magnoliopsida</taxon>
        <taxon>Ranunculales</taxon>
        <taxon>Ranunculaceae</taxon>
        <taxon>Coptidoideae</taxon>
        <taxon>Coptis</taxon>
    </lineage>
</organism>
<dbReference type="Pfam" id="PF02892">
    <property type="entry name" value="zf-BED"/>
    <property type="match status" value="1"/>
</dbReference>
<dbReference type="InterPro" id="IPR053031">
    <property type="entry name" value="Cuticle_assoc_protein"/>
</dbReference>
<evidence type="ECO:0000259" key="5">
    <source>
        <dbReference type="PROSITE" id="PS50808"/>
    </source>
</evidence>
<dbReference type="EMBL" id="JADFTS010000008">
    <property type="protein sequence ID" value="KAF9594238.1"/>
    <property type="molecule type" value="Genomic_DNA"/>
</dbReference>